<accession>G0NKN1</accession>
<organism evidence="3">
    <name type="scientific">Caenorhabditis brenneri</name>
    <name type="common">Nematode worm</name>
    <dbReference type="NCBI Taxonomy" id="135651"/>
    <lineage>
        <taxon>Eukaryota</taxon>
        <taxon>Metazoa</taxon>
        <taxon>Ecdysozoa</taxon>
        <taxon>Nematoda</taxon>
        <taxon>Chromadorea</taxon>
        <taxon>Rhabditida</taxon>
        <taxon>Rhabditina</taxon>
        <taxon>Rhabditomorpha</taxon>
        <taxon>Rhabditoidea</taxon>
        <taxon>Rhabditidae</taxon>
        <taxon>Peloderinae</taxon>
        <taxon>Caenorhabditis</taxon>
    </lineage>
</organism>
<dbReference type="STRING" id="135651.G0NKN1"/>
<dbReference type="eggNOG" id="ENOG502TG39">
    <property type="taxonomic scope" value="Eukaryota"/>
</dbReference>
<evidence type="ECO:0000256" key="1">
    <source>
        <dbReference type="SAM" id="SignalP"/>
    </source>
</evidence>
<dbReference type="AlphaFoldDB" id="G0NKN1"/>
<feature type="signal peptide" evidence="1">
    <location>
        <begin position="1"/>
        <end position="16"/>
    </location>
</feature>
<keyword evidence="3" id="KW-1185">Reference proteome</keyword>
<feature type="chain" id="PRO_5003405001" evidence="1">
    <location>
        <begin position="17"/>
        <end position="280"/>
    </location>
</feature>
<sequence>MKILVFASCFFIGTNALFGFGESKTTKGPKISLGSEIGIPHTDEDSDTGEVVIPFNNPSTTTTRRIPSITTRVPIRTVGGIGLERTQTTVDVRSFTSTMNPRFTAATKRLPSSDRSSSSGCPNRIDAYTFGPDYDYAFYESDVYKVSNNRIVDRTTLDKEFPDGPRQVNGALYDTEREILWLVSDRSVYGYKTASDEWKLQSVFPKELPSSVGFTPDAAIRWHNKHQILLSNLPDRVRGISTWNSQGNANVFTQSLVFVYNSEMKKVTADGIPLGDFWKC</sequence>
<dbReference type="Gene3D" id="2.110.10.10">
    <property type="entry name" value="Hemopexin-like domain"/>
    <property type="match status" value="1"/>
</dbReference>
<dbReference type="SUPFAM" id="SSF50923">
    <property type="entry name" value="Hemopexin-like domain"/>
    <property type="match status" value="1"/>
</dbReference>
<evidence type="ECO:0000313" key="2">
    <source>
        <dbReference type="EMBL" id="EGT33033.1"/>
    </source>
</evidence>
<evidence type="ECO:0000313" key="3">
    <source>
        <dbReference type="Proteomes" id="UP000008068"/>
    </source>
</evidence>
<gene>
    <name evidence="2" type="ORF">CAEBREN_25909</name>
</gene>
<dbReference type="OMA" id="GCPNRID"/>
<reference evidence="3" key="1">
    <citation type="submission" date="2011-07" db="EMBL/GenBank/DDBJ databases">
        <authorList>
            <consortium name="Caenorhabditis brenneri Sequencing and Analysis Consortium"/>
            <person name="Wilson R.K."/>
        </authorList>
    </citation>
    <scope>NUCLEOTIDE SEQUENCE [LARGE SCALE GENOMIC DNA]</scope>
    <source>
        <strain evidence="3">PB2801</strain>
    </source>
</reference>
<dbReference type="InParanoid" id="G0NKN1"/>
<dbReference type="FunCoup" id="G0NKN1">
    <property type="interactions" value="77"/>
</dbReference>
<protein>
    <submittedName>
        <fullName evidence="2">Uncharacterized protein</fullName>
    </submittedName>
</protein>
<name>G0NKN1_CAEBE</name>
<dbReference type="OrthoDB" id="5786323at2759"/>
<proteinExistence type="predicted"/>
<dbReference type="InterPro" id="IPR036375">
    <property type="entry name" value="Hemopexin-like_dom_sf"/>
</dbReference>
<dbReference type="Proteomes" id="UP000008068">
    <property type="component" value="Unassembled WGS sequence"/>
</dbReference>
<dbReference type="HOGENOM" id="CLU_994746_0_0_1"/>
<dbReference type="EMBL" id="GL379901">
    <property type="protein sequence ID" value="EGT33033.1"/>
    <property type="molecule type" value="Genomic_DNA"/>
</dbReference>
<keyword evidence="1" id="KW-0732">Signal</keyword>